<organism evidence="1">
    <name type="scientific">Arundo donax</name>
    <name type="common">Giant reed</name>
    <name type="synonym">Donax arundinaceus</name>
    <dbReference type="NCBI Taxonomy" id="35708"/>
    <lineage>
        <taxon>Eukaryota</taxon>
        <taxon>Viridiplantae</taxon>
        <taxon>Streptophyta</taxon>
        <taxon>Embryophyta</taxon>
        <taxon>Tracheophyta</taxon>
        <taxon>Spermatophyta</taxon>
        <taxon>Magnoliopsida</taxon>
        <taxon>Liliopsida</taxon>
        <taxon>Poales</taxon>
        <taxon>Poaceae</taxon>
        <taxon>PACMAD clade</taxon>
        <taxon>Arundinoideae</taxon>
        <taxon>Arundineae</taxon>
        <taxon>Arundo</taxon>
    </lineage>
</organism>
<accession>A0A0A8XZ84</accession>
<evidence type="ECO:0000313" key="1">
    <source>
        <dbReference type="EMBL" id="JAD17985.1"/>
    </source>
</evidence>
<sequence length="120" mass="12551">MLSAAAYQDHLEGAGVATTVHVALVSGSAKDCPTMNVISLATERPGKGHAALLAGDGIPHQEVELLAVDDKDAAMAAAEDVAVHRVVNLQGDSRGRYAVRRIQRGIEYNFLAGVVFGEEA</sequence>
<name>A0A0A8XZ84_ARUDO</name>
<proteinExistence type="predicted"/>
<reference evidence="1" key="1">
    <citation type="submission" date="2014-09" db="EMBL/GenBank/DDBJ databases">
        <authorList>
            <person name="Magalhaes I.L.F."/>
            <person name="Oliveira U."/>
            <person name="Santos F.R."/>
            <person name="Vidigal T.H.D.A."/>
            <person name="Brescovit A.D."/>
            <person name="Santos A.J."/>
        </authorList>
    </citation>
    <scope>NUCLEOTIDE SEQUENCE</scope>
    <source>
        <tissue evidence="1">Shoot tissue taken approximately 20 cm above the soil surface</tissue>
    </source>
</reference>
<protein>
    <submittedName>
        <fullName evidence="1">Uncharacterized protein</fullName>
    </submittedName>
</protein>
<reference evidence="1" key="2">
    <citation type="journal article" date="2015" name="Data Brief">
        <title>Shoot transcriptome of the giant reed, Arundo donax.</title>
        <authorList>
            <person name="Barrero R.A."/>
            <person name="Guerrero F.D."/>
            <person name="Moolhuijzen P."/>
            <person name="Goolsby J.A."/>
            <person name="Tidwell J."/>
            <person name="Bellgard S.E."/>
            <person name="Bellgard M.I."/>
        </authorList>
    </citation>
    <scope>NUCLEOTIDE SEQUENCE</scope>
    <source>
        <tissue evidence="1">Shoot tissue taken approximately 20 cm above the soil surface</tissue>
    </source>
</reference>
<dbReference type="EMBL" id="GBRH01279910">
    <property type="protein sequence ID" value="JAD17985.1"/>
    <property type="molecule type" value="Transcribed_RNA"/>
</dbReference>
<dbReference type="AlphaFoldDB" id="A0A0A8XZ84"/>